<dbReference type="InterPro" id="IPR011256">
    <property type="entry name" value="Reg_factor_effector_dom_sf"/>
</dbReference>
<dbReference type="Proteomes" id="UP000315395">
    <property type="component" value="Chromosome"/>
</dbReference>
<proteinExistence type="predicted"/>
<dbReference type="EMBL" id="CP041616">
    <property type="protein sequence ID" value="QDO88033.1"/>
    <property type="molecule type" value="Genomic_DNA"/>
</dbReference>
<dbReference type="SMART" id="SM00422">
    <property type="entry name" value="HTH_MERR"/>
    <property type="match status" value="1"/>
</dbReference>
<accession>A0A516G932</accession>
<dbReference type="InterPro" id="IPR000551">
    <property type="entry name" value="MerR-type_HTH_dom"/>
</dbReference>
<feature type="domain" description="HTH merR-type" evidence="2">
    <location>
        <begin position="7"/>
        <end position="77"/>
    </location>
</feature>
<dbReference type="GO" id="GO:0003677">
    <property type="term" value="F:DNA binding"/>
    <property type="evidence" value="ECO:0007669"/>
    <property type="project" value="UniProtKB-KW"/>
</dbReference>
<sequence>MSPDPTALTTGAFRAATGLSVKALRLYDSTGLLPPAEVDRHTGYRYYAPSQVERAQRIALLRQAGMPLARIAAVLDTSADEAVVLLERWWAEQVADARRREGVVAYLRDELVERPAPGHSVRSRHVPERTVATLTAHVTQPDLVETIIALRSRLRAHLSEGGARHTDEHWVIYHGAVTPDSDGPVEVCVPYSGSAAPGADVVLRVEPAHEVAGVELTADQCAYPQILHAYAAVDRWVAGHGQPVGAPREIYPVPWDESPDAGTVAEVMRPYRVDSAPGAALSVQG</sequence>
<dbReference type="AlphaFoldDB" id="A0A516G932"/>
<dbReference type="PANTHER" id="PTHR30204">
    <property type="entry name" value="REDOX-CYCLING DRUG-SENSING TRANSCRIPTIONAL ACTIVATOR SOXR"/>
    <property type="match status" value="1"/>
</dbReference>
<dbReference type="PROSITE" id="PS50937">
    <property type="entry name" value="HTH_MERR_2"/>
    <property type="match status" value="1"/>
</dbReference>
<dbReference type="PANTHER" id="PTHR30204:SF97">
    <property type="entry name" value="MERR FAMILY REGULATORY PROTEIN"/>
    <property type="match status" value="1"/>
</dbReference>
<dbReference type="SUPFAM" id="SSF46955">
    <property type="entry name" value="Putative DNA-binding domain"/>
    <property type="match status" value="1"/>
</dbReference>
<dbReference type="OrthoDB" id="7849865at2"/>
<dbReference type="GO" id="GO:0003700">
    <property type="term" value="F:DNA-binding transcription factor activity"/>
    <property type="evidence" value="ECO:0007669"/>
    <property type="project" value="InterPro"/>
</dbReference>
<dbReference type="KEGG" id="orz:FNH13_06450"/>
<reference evidence="3 4" key="1">
    <citation type="submission" date="2019-07" db="EMBL/GenBank/DDBJ databases">
        <title>complete genome sequencing of Ornithinimicrobium sp. H23M54.</title>
        <authorList>
            <person name="Bae J.-W."/>
            <person name="Lee S.-Y."/>
        </authorList>
    </citation>
    <scope>NUCLEOTIDE SEQUENCE [LARGE SCALE GENOMIC DNA]</scope>
    <source>
        <strain evidence="3 4">H23M54</strain>
    </source>
</reference>
<organism evidence="3 4">
    <name type="scientific">Ornithinimicrobium ciconiae</name>
    <dbReference type="NCBI Taxonomy" id="2594265"/>
    <lineage>
        <taxon>Bacteria</taxon>
        <taxon>Bacillati</taxon>
        <taxon>Actinomycetota</taxon>
        <taxon>Actinomycetes</taxon>
        <taxon>Micrococcales</taxon>
        <taxon>Ornithinimicrobiaceae</taxon>
        <taxon>Ornithinimicrobium</taxon>
    </lineage>
</organism>
<evidence type="ECO:0000256" key="1">
    <source>
        <dbReference type="ARBA" id="ARBA00023125"/>
    </source>
</evidence>
<dbReference type="RefSeq" id="WP_143782708.1">
    <property type="nucleotide sequence ID" value="NZ_CP041616.1"/>
</dbReference>
<dbReference type="InterPro" id="IPR009061">
    <property type="entry name" value="DNA-bd_dom_put_sf"/>
</dbReference>
<dbReference type="Pfam" id="PF13411">
    <property type="entry name" value="MerR_1"/>
    <property type="match status" value="1"/>
</dbReference>
<evidence type="ECO:0000259" key="2">
    <source>
        <dbReference type="PROSITE" id="PS50937"/>
    </source>
</evidence>
<name>A0A516G932_9MICO</name>
<gene>
    <name evidence="3" type="ORF">FNH13_06450</name>
</gene>
<evidence type="ECO:0000313" key="4">
    <source>
        <dbReference type="Proteomes" id="UP000315395"/>
    </source>
</evidence>
<dbReference type="InterPro" id="IPR047057">
    <property type="entry name" value="MerR_fam"/>
</dbReference>
<dbReference type="CDD" id="cd01107">
    <property type="entry name" value="HTH_BmrR"/>
    <property type="match status" value="1"/>
</dbReference>
<keyword evidence="1" id="KW-0238">DNA-binding</keyword>
<dbReference type="Gene3D" id="1.10.1660.10">
    <property type="match status" value="1"/>
</dbReference>
<dbReference type="Gene3D" id="3.20.80.10">
    <property type="entry name" value="Regulatory factor, effector binding domain"/>
    <property type="match status" value="1"/>
</dbReference>
<protein>
    <submittedName>
        <fullName evidence="3">MerR family transcriptional regulator</fullName>
    </submittedName>
</protein>
<evidence type="ECO:0000313" key="3">
    <source>
        <dbReference type="EMBL" id="QDO88033.1"/>
    </source>
</evidence>
<keyword evidence="4" id="KW-1185">Reference proteome</keyword>